<gene>
    <name evidence="9" type="ORF">FOZ60_012927</name>
</gene>
<keyword evidence="3" id="KW-0121">Carboxypeptidase</keyword>
<keyword evidence="8" id="KW-0687">Ribonucleoprotein</keyword>
<dbReference type="GO" id="GO:1990904">
    <property type="term" value="C:ribonucleoprotein complex"/>
    <property type="evidence" value="ECO:0007669"/>
    <property type="project" value="UniProtKB-KW"/>
</dbReference>
<evidence type="ECO:0000256" key="3">
    <source>
        <dbReference type="ARBA" id="ARBA00022645"/>
    </source>
</evidence>
<dbReference type="InterPro" id="IPR011331">
    <property type="entry name" value="Ribosomal_eL37/eL43"/>
</dbReference>
<dbReference type="SUPFAM" id="SSF53474">
    <property type="entry name" value="alpha/beta-Hydrolases"/>
    <property type="match status" value="1"/>
</dbReference>
<dbReference type="EMBL" id="JABANP010000057">
    <property type="protein sequence ID" value="KAF4692627.1"/>
    <property type="molecule type" value="Genomic_DNA"/>
</dbReference>
<evidence type="ECO:0000313" key="9">
    <source>
        <dbReference type="EMBL" id="KAF4692627.1"/>
    </source>
</evidence>
<dbReference type="Proteomes" id="UP000541610">
    <property type="component" value="Unassembled WGS sequence"/>
</dbReference>
<keyword evidence="6" id="KW-0689">Ribosomal protein</keyword>
<dbReference type="GO" id="GO:0006412">
    <property type="term" value="P:translation"/>
    <property type="evidence" value="ECO:0007669"/>
    <property type="project" value="InterPro"/>
</dbReference>
<dbReference type="Gene3D" id="2.20.25.30">
    <property type="match status" value="1"/>
</dbReference>
<dbReference type="GO" id="GO:0006508">
    <property type="term" value="P:proteolysis"/>
    <property type="evidence" value="ECO:0007669"/>
    <property type="project" value="UniProtKB-KW"/>
</dbReference>
<evidence type="ECO:0000256" key="8">
    <source>
        <dbReference type="ARBA" id="ARBA00023274"/>
    </source>
</evidence>
<evidence type="ECO:0000256" key="2">
    <source>
        <dbReference type="ARBA" id="ARBA00009431"/>
    </source>
</evidence>
<dbReference type="Pfam" id="PF01780">
    <property type="entry name" value="Ribosomal_L37ae"/>
    <property type="match status" value="1"/>
</dbReference>
<keyword evidence="4" id="KW-0645">Protease</keyword>
<dbReference type="GO" id="GO:0003735">
    <property type="term" value="F:structural constituent of ribosome"/>
    <property type="evidence" value="ECO:0007669"/>
    <property type="project" value="InterPro"/>
</dbReference>
<accession>A0A7J6P9S4</accession>
<dbReference type="InterPro" id="IPR001563">
    <property type="entry name" value="Peptidase_S10"/>
</dbReference>
<keyword evidence="5" id="KW-0378">Hydrolase</keyword>
<sequence>MKSLPIYCAAAQSGAQSTGGAGNLARLVNRLYPLPKMARRTKKVGISGKYGTRYGASLRKLVKKFEAQSKAKYTCPFCGKDSVKRQAGGIWSCRSCKKTMAGGCWQLTTAAAATVRRYLSPPLPPPVFSSGYLRKMVLLLKLILATSAASISRNLALRGPGEQINRSLAGNGGLCDDQVAQLFGHLKGLGDAELFYWLFEARVNPDKSHMLIFFQGGPGASSMYSVTSGNGGPCILNDAGTDTTINTYSYNSFANVMYIDQPALVGFSEGTPPTNSSDAAKSTLVALEKFFSDNPKYNTEVFLVGQSYAGHYIPALAQEMHAQKSKINLKGVAIGNGLVVPEDQYPFMPQMAYDSETAPSVISKELYQKMQSQVQGCVAQIKNCHNKPWDPAVCKQARDDCLTDFVTPLVQMGIDTYDLRLTCPKPPAACRTYKKYEKYFNSKKVQDYLQVEATWIFLNKGVYNDFAGDYMLEYGAPLGQLMDATGLRVFIYAGDQDYIGNWLGNRGWSMNLQWGGREGFNKAEDVPYNLPAGQPVGKLRTFTVSATGGQLSFVQVFKASHSAAEDSPEGLLQLLTAFVDNQLR</sequence>
<dbReference type="PRINTS" id="PR00724">
    <property type="entry name" value="CRBOXYPTASEC"/>
</dbReference>
<dbReference type="Gene3D" id="3.40.50.1820">
    <property type="entry name" value="alpha/beta hydrolase"/>
    <property type="match status" value="1"/>
</dbReference>
<proteinExistence type="inferred from homology"/>
<dbReference type="PANTHER" id="PTHR11802:SF113">
    <property type="entry name" value="SERINE CARBOXYPEPTIDASE CTSA-4.1"/>
    <property type="match status" value="1"/>
</dbReference>
<evidence type="ECO:0000256" key="6">
    <source>
        <dbReference type="ARBA" id="ARBA00022980"/>
    </source>
</evidence>
<evidence type="ECO:0000256" key="4">
    <source>
        <dbReference type="ARBA" id="ARBA00022670"/>
    </source>
</evidence>
<dbReference type="NCBIfam" id="TIGR00280">
    <property type="entry name" value="eL43_euk_arch"/>
    <property type="match status" value="1"/>
</dbReference>
<evidence type="ECO:0000256" key="1">
    <source>
        <dbReference type="ARBA" id="ARBA00008672"/>
    </source>
</evidence>
<dbReference type="InterPro" id="IPR011332">
    <property type="entry name" value="Ribosomal_zn-bd"/>
</dbReference>
<keyword evidence="7" id="KW-0325">Glycoprotein</keyword>
<name>A0A7J6P9S4_PEROL</name>
<organism evidence="9 10">
    <name type="scientific">Perkinsus olseni</name>
    <name type="common">Perkinsus atlanticus</name>
    <dbReference type="NCBI Taxonomy" id="32597"/>
    <lineage>
        <taxon>Eukaryota</taxon>
        <taxon>Sar</taxon>
        <taxon>Alveolata</taxon>
        <taxon>Perkinsozoa</taxon>
        <taxon>Perkinsea</taxon>
        <taxon>Perkinsida</taxon>
        <taxon>Perkinsidae</taxon>
        <taxon>Perkinsus</taxon>
    </lineage>
</organism>
<comment type="caution">
    <text evidence="9">The sequence shown here is derived from an EMBL/GenBank/DDBJ whole genome shotgun (WGS) entry which is preliminary data.</text>
</comment>
<dbReference type="HAMAP" id="MF_00327">
    <property type="entry name" value="Ribosomal_eL43"/>
    <property type="match status" value="1"/>
</dbReference>
<dbReference type="InterPro" id="IPR002674">
    <property type="entry name" value="Ribosomal_eL43"/>
</dbReference>
<dbReference type="SUPFAM" id="SSF57829">
    <property type="entry name" value="Zn-binding ribosomal proteins"/>
    <property type="match status" value="1"/>
</dbReference>
<dbReference type="GO" id="GO:0004185">
    <property type="term" value="F:serine-type carboxypeptidase activity"/>
    <property type="evidence" value="ECO:0007669"/>
    <property type="project" value="InterPro"/>
</dbReference>
<dbReference type="AlphaFoldDB" id="A0A7J6P9S4"/>
<evidence type="ECO:0000256" key="5">
    <source>
        <dbReference type="ARBA" id="ARBA00022801"/>
    </source>
</evidence>
<reference evidence="9 10" key="1">
    <citation type="submission" date="2020-04" db="EMBL/GenBank/DDBJ databases">
        <title>Perkinsus olseni comparative genomics.</title>
        <authorList>
            <person name="Bogema D.R."/>
        </authorList>
    </citation>
    <scope>NUCLEOTIDE SEQUENCE [LARGE SCALE GENOMIC DNA]</scope>
    <source>
        <strain evidence="9">00978-12</strain>
    </source>
</reference>
<dbReference type="OrthoDB" id="443318at2759"/>
<dbReference type="GO" id="GO:0005840">
    <property type="term" value="C:ribosome"/>
    <property type="evidence" value="ECO:0007669"/>
    <property type="project" value="UniProtKB-KW"/>
</dbReference>
<dbReference type="Gene3D" id="1.10.287.410">
    <property type="match status" value="1"/>
</dbReference>
<evidence type="ECO:0000313" key="10">
    <source>
        <dbReference type="Proteomes" id="UP000541610"/>
    </source>
</evidence>
<dbReference type="InterPro" id="IPR029058">
    <property type="entry name" value="AB_hydrolase_fold"/>
</dbReference>
<comment type="similarity">
    <text evidence="2">Belongs to the peptidase S10 family.</text>
</comment>
<dbReference type="PANTHER" id="PTHR11802">
    <property type="entry name" value="SERINE PROTEASE FAMILY S10 SERINE CARBOXYPEPTIDASE"/>
    <property type="match status" value="1"/>
</dbReference>
<evidence type="ECO:0000256" key="7">
    <source>
        <dbReference type="ARBA" id="ARBA00023180"/>
    </source>
</evidence>
<protein>
    <submittedName>
        <fullName evidence="9">Uncharacterized protein</fullName>
    </submittedName>
</protein>
<dbReference type="Pfam" id="PF00450">
    <property type="entry name" value="Peptidase_S10"/>
    <property type="match status" value="1"/>
</dbReference>
<comment type="similarity">
    <text evidence="1">Belongs to the eukaryotic ribosomal protein eL43 family.</text>
</comment>